<feature type="transmembrane region" description="Helical" evidence="12">
    <location>
        <begin position="20"/>
        <end position="38"/>
    </location>
</feature>
<evidence type="ECO:0000256" key="3">
    <source>
        <dbReference type="ARBA" id="ARBA00022516"/>
    </source>
</evidence>
<evidence type="ECO:0000313" key="15">
    <source>
        <dbReference type="Proteomes" id="UP001143362"/>
    </source>
</evidence>
<evidence type="ECO:0000256" key="12">
    <source>
        <dbReference type="SAM" id="Phobius"/>
    </source>
</evidence>
<proteinExistence type="inferred from homology"/>
<keyword evidence="9" id="KW-0443">Lipid metabolism</keyword>
<comment type="similarity">
    <text evidence="2">Belongs to the fatty acid desaturase type 2 family.</text>
</comment>
<keyword evidence="5" id="KW-0276">Fatty acid metabolism</keyword>
<name>A0ABT3TKH8_9GAMM</name>
<keyword evidence="4 12" id="KW-0812">Transmembrane</keyword>
<evidence type="ECO:0000256" key="7">
    <source>
        <dbReference type="ARBA" id="ARBA00023002"/>
    </source>
</evidence>
<evidence type="ECO:0000256" key="4">
    <source>
        <dbReference type="ARBA" id="ARBA00022692"/>
    </source>
</evidence>
<evidence type="ECO:0000313" key="14">
    <source>
        <dbReference type="EMBL" id="MCX2982808.1"/>
    </source>
</evidence>
<evidence type="ECO:0000256" key="10">
    <source>
        <dbReference type="ARBA" id="ARBA00023136"/>
    </source>
</evidence>
<reference evidence="14" key="1">
    <citation type="submission" date="2019-02" db="EMBL/GenBank/DDBJ databases">
        <authorList>
            <person name="Li S.-H."/>
        </authorList>
    </citation>
    <scope>NUCLEOTIDE SEQUENCE</scope>
    <source>
        <strain evidence="14">IMCC14734</strain>
    </source>
</reference>
<accession>A0ABT3TKH8</accession>
<evidence type="ECO:0000256" key="11">
    <source>
        <dbReference type="ARBA" id="ARBA00023160"/>
    </source>
</evidence>
<dbReference type="CDD" id="cd03505">
    <property type="entry name" value="Delta9-FADS-like"/>
    <property type="match status" value="1"/>
</dbReference>
<feature type="transmembrane region" description="Helical" evidence="12">
    <location>
        <begin position="177"/>
        <end position="198"/>
    </location>
</feature>
<feature type="domain" description="Fatty acid desaturase" evidence="13">
    <location>
        <begin position="43"/>
        <end position="253"/>
    </location>
</feature>
<evidence type="ECO:0000256" key="2">
    <source>
        <dbReference type="ARBA" id="ARBA00008749"/>
    </source>
</evidence>
<feature type="transmembrane region" description="Helical" evidence="12">
    <location>
        <begin position="44"/>
        <end position="65"/>
    </location>
</feature>
<keyword evidence="15" id="KW-1185">Reference proteome</keyword>
<evidence type="ECO:0000256" key="6">
    <source>
        <dbReference type="ARBA" id="ARBA00022989"/>
    </source>
</evidence>
<dbReference type="InterPro" id="IPR015876">
    <property type="entry name" value="Acyl-CoA_DS"/>
</dbReference>
<dbReference type="InterPro" id="IPR005804">
    <property type="entry name" value="FA_desaturase_dom"/>
</dbReference>
<evidence type="ECO:0000256" key="1">
    <source>
        <dbReference type="ARBA" id="ARBA00004141"/>
    </source>
</evidence>
<keyword evidence="10 12" id="KW-0472">Membrane</keyword>
<dbReference type="EMBL" id="SHNN01000004">
    <property type="protein sequence ID" value="MCX2982808.1"/>
    <property type="molecule type" value="Genomic_DNA"/>
</dbReference>
<dbReference type="Pfam" id="PF00487">
    <property type="entry name" value="FA_desaturase"/>
    <property type="match status" value="1"/>
</dbReference>
<dbReference type="PRINTS" id="PR00075">
    <property type="entry name" value="FACDDSATRASE"/>
</dbReference>
<gene>
    <name evidence="14" type="ORF">EYC98_18250</name>
</gene>
<comment type="subcellular location">
    <subcellularLocation>
        <location evidence="1">Membrane</location>
        <topology evidence="1">Multi-pass membrane protein</topology>
    </subcellularLocation>
</comment>
<keyword evidence="7" id="KW-0560">Oxidoreductase</keyword>
<keyword evidence="3" id="KW-0444">Lipid biosynthesis</keyword>
<sequence length="281" mass="31477">MPDIEHATAVISMQDKATRYTAILIVHLLPITALIIGAQSLDWYVFALIWPLQLLGSTLALHRYFAHRSFATSRVFQGFLALCAATAFGDPIGFSGKHRLHHRHTDTDADVHSPTQGAWSCWIGSLVDFGYREEEVLRNTKDLCRYPELVWLHKHKYVPACIIALALFAYGGFTTVAIGLCLGAVSIIHLAGAVNYFCHTRGSRRFNTSDDSTNNAIIAVLALGEGWHNNHHYYPSSARAGLYWWEIDAVYWVICLLERTGLIWAVRRPPARVYQAVSLKG</sequence>
<evidence type="ECO:0000256" key="9">
    <source>
        <dbReference type="ARBA" id="ARBA00023098"/>
    </source>
</evidence>
<evidence type="ECO:0000256" key="5">
    <source>
        <dbReference type="ARBA" id="ARBA00022832"/>
    </source>
</evidence>
<feature type="transmembrane region" description="Helical" evidence="12">
    <location>
        <begin position="155"/>
        <end position="171"/>
    </location>
</feature>
<organism evidence="14 15">
    <name type="scientific">Candidatus Litorirhabdus singularis</name>
    <dbReference type="NCBI Taxonomy" id="2518993"/>
    <lineage>
        <taxon>Bacteria</taxon>
        <taxon>Pseudomonadati</taxon>
        <taxon>Pseudomonadota</taxon>
        <taxon>Gammaproteobacteria</taxon>
        <taxon>Cellvibrionales</taxon>
        <taxon>Halieaceae</taxon>
        <taxon>Candidatus Litorirhabdus</taxon>
    </lineage>
</organism>
<comment type="caution">
    <text evidence="14">The sequence shown here is derived from an EMBL/GenBank/DDBJ whole genome shotgun (WGS) entry which is preliminary data.</text>
</comment>
<protein>
    <submittedName>
        <fullName evidence="14">Acyl-CoA desaturase</fullName>
    </submittedName>
</protein>
<keyword evidence="6 12" id="KW-1133">Transmembrane helix</keyword>
<evidence type="ECO:0000259" key="13">
    <source>
        <dbReference type="Pfam" id="PF00487"/>
    </source>
</evidence>
<dbReference type="PANTHER" id="PTHR11351">
    <property type="entry name" value="ACYL-COA DESATURASE"/>
    <property type="match status" value="1"/>
</dbReference>
<keyword evidence="8" id="KW-0408">Iron</keyword>
<dbReference type="PANTHER" id="PTHR11351:SF31">
    <property type="entry name" value="DESATURASE 1, ISOFORM A-RELATED"/>
    <property type="match status" value="1"/>
</dbReference>
<dbReference type="Proteomes" id="UP001143362">
    <property type="component" value="Unassembled WGS sequence"/>
</dbReference>
<evidence type="ECO:0000256" key="8">
    <source>
        <dbReference type="ARBA" id="ARBA00023004"/>
    </source>
</evidence>
<keyword evidence="11" id="KW-0275">Fatty acid biosynthesis</keyword>